<dbReference type="EMBL" id="JARRAG010000007">
    <property type="protein sequence ID" value="MDG3008460.1"/>
    <property type="molecule type" value="Genomic_DNA"/>
</dbReference>
<feature type="compositionally biased region" description="Basic and acidic residues" evidence="1">
    <location>
        <begin position="464"/>
        <end position="480"/>
    </location>
</feature>
<dbReference type="RefSeq" id="WP_277864778.1">
    <property type="nucleotide sequence ID" value="NZ_JARRAG010000007.1"/>
</dbReference>
<proteinExistence type="predicted"/>
<evidence type="ECO:0008006" key="4">
    <source>
        <dbReference type="Google" id="ProtNLM"/>
    </source>
</evidence>
<organism evidence="2 3">
    <name type="scientific">Paludisphaera mucosa</name>
    <dbReference type="NCBI Taxonomy" id="3030827"/>
    <lineage>
        <taxon>Bacteria</taxon>
        <taxon>Pseudomonadati</taxon>
        <taxon>Planctomycetota</taxon>
        <taxon>Planctomycetia</taxon>
        <taxon>Isosphaerales</taxon>
        <taxon>Isosphaeraceae</taxon>
        <taxon>Paludisphaera</taxon>
    </lineage>
</organism>
<accession>A0ABT6FLL0</accession>
<feature type="compositionally biased region" description="Basic and acidic residues" evidence="1">
    <location>
        <begin position="797"/>
        <end position="812"/>
    </location>
</feature>
<dbReference type="Proteomes" id="UP001216907">
    <property type="component" value="Unassembled WGS sequence"/>
</dbReference>
<feature type="region of interest" description="Disordered" evidence="1">
    <location>
        <begin position="791"/>
        <end position="812"/>
    </location>
</feature>
<keyword evidence="3" id="KW-1185">Reference proteome</keyword>
<sequence length="812" mass="90338">MTRDDERREDEHRLVAKHRAGAVTLQVLEFKGGDYWRLVRETPKGPVQLGIGRRDEIESISNVFEKAGRGREQDRDDKARRSLWSIVKAPFETLIEKAKGFLPERREARPAEPDSKKGGPWYAVVRLNELTATGGKGGVVVSFDDLEKARNYRDANRQLALHPQPFAERPQKGTPVEITGRELKALQKRGEGRDFSRQLEVLRWKAEQGKYYNIGHWNERSEEPRLGQLVRFSSGLDYRGLPDDRRVTPLRDRDPGKPENPQLVVFEMSSRMPGVGRVVDLPPNMAEAKKVKKEFESDKAFREMVLQEEQWRTLEVGGGLRAMADREMKSPRIRPAELAETLSDLVKPGRADRPTSDAGVKISTHIKGDFRADVVRQAGEDGEPRLAVVITHEYRDAEGKPRSAGAVFGLDELMAFRRDVLVPKEPGRSQEPAHDRPSPSPAPIEPQEHPDPAPRPAKFQSELVRGDPERSQEPSHDRASHPPAALKPDERPGRGPTPATLGRENEVAREEPKPIGLEPPTVSLEPLAGDAREKDRFWTVGVWHGGEPPVKGNLAVFTRGKEQATERMILPAALGSLPVDPTGATQYVLGRIIAKGVIEIHDSAKDLDHALRQQGAFERRDFAKEQSRERPKDDRPAVGVTNADLEAIFATPRTAGPMVEPPGTSPEPLAPVTHDKDRFWTVGVWHGGEPPVKGDFAVFARGKEHATERMMIPAELGARPVEPQGRPQYILGRIVGGGVLQIHGAAKDLDYALRQQGEFERRDLGKVQGRDGPMNVRPAVGVSKAAIEANLATPKFEPPKPMERPRDMGMPM</sequence>
<comment type="caution">
    <text evidence="2">The sequence shown here is derived from an EMBL/GenBank/DDBJ whole genome shotgun (WGS) entry which is preliminary data.</text>
</comment>
<evidence type="ECO:0000313" key="3">
    <source>
        <dbReference type="Proteomes" id="UP001216907"/>
    </source>
</evidence>
<gene>
    <name evidence="2" type="ORF">PZE19_32245</name>
</gene>
<feature type="region of interest" description="Disordered" evidence="1">
    <location>
        <begin position="425"/>
        <end position="529"/>
    </location>
</feature>
<evidence type="ECO:0000256" key="1">
    <source>
        <dbReference type="SAM" id="MobiDB-lite"/>
    </source>
</evidence>
<feature type="compositionally biased region" description="Basic and acidic residues" evidence="1">
    <location>
        <begin position="425"/>
        <end position="437"/>
    </location>
</feature>
<feature type="compositionally biased region" description="Basic and acidic residues" evidence="1">
    <location>
        <begin position="503"/>
        <end position="513"/>
    </location>
</feature>
<evidence type="ECO:0000313" key="2">
    <source>
        <dbReference type="EMBL" id="MDG3008460.1"/>
    </source>
</evidence>
<name>A0ABT6FLL0_9BACT</name>
<reference evidence="2 3" key="1">
    <citation type="submission" date="2023-03" db="EMBL/GenBank/DDBJ databases">
        <title>Paludisphaera mucosa sp. nov. a novel planctomycete from northern fen.</title>
        <authorList>
            <person name="Ivanova A."/>
        </authorList>
    </citation>
    <scope>NUCLEOTIDE SEQUENCE [LARGE SCALE GENOMIC DNA]</scope>
    <source>
        <strain evidence="2 3">Pla2</strain>
    </source>
</reference>
<protein>
    <recommendedName>
        <fullName evidence="4">DUF3945 domain-containing protein</fullName>
    </recommendedName>
</protein>